<evidence type="ECO:0000313" key="1">
    <source>
        <dbReference type="EMBL" id="MPN52835.1"/>
    </source>
</evidence>
<comment type="caution">
    <text evidence="1">The sequence shown here is derived from an EMBL/GenBank/DDBJ whole genome shotgun (WGS) entry which is preliminary data.</text>
</comment>
<reference evidence="1" key="1">
    <citation type="submission" date="2019-08" db="EMBL/GenBank/DDBJ databases">
        <authorList>
            <person name="Kucharzyk K."/>
            <person name="Murdoch R.W."/>
            <person name="Higgins S."/>
            <person name="Loffler F."/>
        </authorList>
    </citation>
    <scope>NUCLEOTIDE SEQUENCE</scope>
</reference>
<dbReference type="AlphaFoldDB" id="A0A645INB1"/>
<organism evidence="1">
    <name type="scientific">bioreactor metagenome</name>
    <dbReference type="NCBI Taxonomy" id="1076179"/>
    <lineage>
        <taxon>unclassified sequences</taxon>
        <taxon>metagenomes</taxon>
        <taxon>ecological metagenomes</taxon>
    </lineage>
</organism>
<name>A0A645INB1_9ZZZZ</name>
<proteinExistence type="predicted"/>
<gene>
    <name evidence="1" type="ORF">SDC9_200498</name>
</gene>
<accession>A0A645INB1</accession>
<protein>
    <submittedName>
        <fullName evidence="1">Uncharacterized protein</fullName>
    </submittedName>
</protein>
<sequence>MGTKEKLIERFLTLPKDFTYEEVKRLFGILGYVEKTKGGTSGSRVEFVSTDGLSSYAMKQMLSFIREQRLIEKYVNNKSRKRRR</sequence>
<dbReference type="EMBL" id="VSSQ01119323">
    <property type="protein sequence ID" value="MPN52835.1"/>
    <property type="molecule type" value="Genomic_DNA"/>
</dbReference>